<keyword evidence="3" id="KW-1185">Reference proteome</keyword>
<proteinExistence type="predicted"/>
<dbReference type="OrthoDB" id="267567at2759"/>
<name>A0A640KQV7_LEITA</name>
<protein>
    <submittedName>
        <fullName evidence="2">Amastin-like surface protein, putative</fullName>
    </submittedName>
</protein>
<dbReference type="EMBL" id="BLBS01000054">
    <property type="protein sequence ID" value="GET92140.1"/>
    <property type="molecule type" value="Genomic_DNA"/>
</dbReference>
<keyword evidence="1" id="KW-1133">Transmembrane helix</keyword>
<evidence type="ECO:0000313" key="3">
    <source>
        <dbReference type="Proteomes" id="UP000419144"/>
    </source>
</evidence>
<dbReference type="PANTHER" id="PTHR33297:SF4">
    <property type="entry name" value="AMASTIN"/>
    <property type="match status" value="1"/>
</dbReference>
<feature type="transmembrane region" description="Helical" evidence="1">
    <location>
        <begin position="213"/>
        <end position="236"/>
    </location>
</feature>
<sequence length="240" mass="26649">MPTSHIPLPSPSHNTHTRVDNNVCVHLQQQRQQTSPCRATRPTSAPAHLRTSPVSCRLCLLAKMEWSIGMIIYTILQFIAFLLVLVGTPMDMFRHNEKLLAPANPCLTLFGFKMDCSSTKYDVKSDVLWANCTGRRDRFRAAQAFAIISIVVYGAAFVLGLLTLCRCPRLRWVCLALSIAGIVTLCIVWACMAVTYNKDEGENCAAANDFMKFGAGLVLLLVAWCLDIINIVFLLLPCEV</sequence>
<organism evidence="2 3">
    <name type="scientific">Leishmania tarentolae</name>
    <name type="common">Sauroleishmania tarentolae</name>
    <dbReference type="NCBI Taxonomy" id="5689"/>
    <lineage>
        <taxon>Eukaryota</taxon>
        <taxon>Discoba</taxon>
        <taxon>Euglenozoa</taxon>
        <taxon>Kinetoplastea</taxon>
        <taxon>Metakinetoplastina</taxon>
        <taxon>Trypanosomatida</taxon>
        <taxon>Trypanosomatidae</taxon>
        <taxon>Leishmaniinae</taxon>
        <taxon>Leishmania</taxon>
        <taxon>lizard Leishmania</taxon>
    </lineage>
</organism>
<dbReference type="InterPro" id="IPR009944">
    <property type="entry name" value="Amastin"/>
</dbReference>
<dbReference type="VEuPathDB" id="TriTrypDB:LtaPh_3405501"/>
<comment type="caution">
    <text evidence="2">The sequence shown here is derived from an EMBL/GenBank/DDBJ whole genome shotgun (WGS) entry which is preliminary data.</text>
</comment>
<reference evidence="2" key="1">
    <citation type="submission" date="2019-11" db="EMBL/GenBank/DDBJ databases">
        <title>Leishmania tarentolae CDS.</title>
        <authorList>
            <person name="Goto Y."/>
            <person name="Yamagishi J."/>
        </authorList>
    </citation>
    <scope>NUCLEOTIDE SEQUENCE [LARGE SCALE GENOMIC DNA]</scope>
    <source>
        <strain evidence="2">Parrot Tar II</strain>
    </source>
</reference>
<dbReference type="AlphaFoldDB" id="A0A640KQV7"/>
<feature type="transmembrane region" description="Helical" evidence="1">
    <location>
        <begin position="70"/>
        <end position="88"/>
    </location>
</feature>
<evidence type="ECO:0000313" key="2">
    <source>
        <dbReference type="EMBL" id="GET92140.1"/>
    </source>
</evidence>
<feature type="transmembrane region" description="Helical" evidence="1">
    <location>
        <begin position="144"/>
        <end position="164"/>
    </location>
</feature>
<keyword evidence="1" id="KW-0812">Transmembrane</keyword>
<dbReference type="Proteomes" id="UP000419144">
    <property type="component" value="Unassembled WGS sequence"/>
</dbReference>
<evidence type="ECO:0000256" key="1">
    <source>
        <dbReference type="SAM" id="Phobius"/>
    </source>
</evidence>
<dbReference type="PANTHER" id="PTHR33297">
    <property type="entry name" value="AMASTIN-LIKE SURFACE PROTEIN-LIKE PROTEIN-RELATED"/>
    <property type="match status" value="1"/>
</dbReference>
<feature type="transmembrane region" description="Helical" evidence="1">
    <location>
        <begin position="170"/>
        <end position="192"/>
    </location>
</feature>
<dbReference type="Gene3D" id="1.20.140.150">
    <property type="match status" value="1"/>
</dbReference>
<gene>
    <name evidence="2" type="ORF">LtaPh_3405501</name>
</gene>
<dbReference type="Pfam" id="PF07344">
    <property type="entry name" value="Amastin"/>
    <property type="match status" value="1"/>
</dbReference>
<accession>A0A640KQV7</accession>
<keyword evidence="1" id="KW-0472">Membrane</keyword>